<evidence type="ECO:0000313" key="2">
    <source>
        <dbReference type="EMBL" id="MDR7171792.1"/>
    </source>
</evidence>
<name>A0ABU1XP81_9NOCA</name>
<keyword evidence="3" id="KW-1185">Reference proteome</keyword>
<dbReference type="InterPro" id="IPR028259">
    <property type="entry name" value="AP2-like_int_N"/>
</dbReference>
<proteinExistence type="predicted"/>
<protein>
    <recommendedName>
        <fullName evidence="1">AP2-like integrase N-terminal domain-containing protein</fullName>
    </recommendedName>
</protein>
<gene>
    <name evidence="2" type="ORF">J2W56_005553</name>
</gene>
<reference evidence="2 3" key="1">
    <citation type="submission" date="2023-07" db="EMBL/GenBank/DDBJ databases">
        <title>Sorghum-associated microbial communities from plants grown in Nebraska, USA.</title>
        <authorList>
            <person name="Schachtman D."/>
        </authorList>
    </citation>
    <scope>NUCLEOTIDE SEQUENCE [LARGE SCALE GENOMIC DNA]</scope>
    <source>
        <strain evidence="2 3">4272</strain>
    </source>
</reference>
<sequence>MKQGHVRKRGKTWYYQFRLPEKKPNGKPDYDSKGGFATEKEAWAACRDAMKAVE</sequence>
<dbReference type="EMBL" id="JAVDWW010000010">
    <property type="protein sequence ID" value="MDR7171792.1"/>
    <property type="molecule type" value="Genomic_DNA"/>
</dbReference>
<organism evidence="2 3">
    <name type="scientific">Nocardia kruczakiae</name>
    <dbReference type="NCBI Taxonomy" id="261477"/>
    <lineage>
        <taxon>Bacteria</taxon>
        <taxon>Bacillati</taxon>
        <taxon>Actinomycetota</taxon>
        <taxon>Actinomycetes</taxon>
        <taxon>Mycobacteriales</taxon>
        <taxon>Nocardiaceae</taxon>
        <taxon>Nocardia</taxon>
    </lineage>
</organism>
<dbReference type="RefSeq" id="WP_310406730.1">
    <property type="nucleotide sequence ID" value="NZ_JAVDWW010000010.1"/>
</dbReference>
<evidence type="ECO:0000259" key="1">
    <source>
        <dbReference type="Pfam" id="PF14657"/>
    </source>
</evidence>
<dbReference type="Proteomes" id="UP001251217">
    <property type="component" value="Unassembled WGS sequence"/>
</dbReference>
<dbReference type="Pfam" id="PF14657">
    <property type="entry name" value="Arm-DNA-bind_4"/>
    <property type="match status" value="1"/>
</dbReference>
<evidence type="ECO:0000313" key="3">
    <source>
        <dbReference type="Proteomes" id="UP001251217"/>
    </source>
</evidence>
<feature type="domain" description="AP2-like integrase N-terminal" evidence="1">
    <location>
        <begin position="12"/>
        <end position="49"/>
    </location>
</feature>
<accession>A0ABU1XP81</accession>
<comment type="caution">
    <text evidence="2">The sequence shown here is derived from an EMBL/GenBank/DDBJ whole genome shotgun (WGS) entry which is preliminary data.</text>
</comment>